<proteinExistence type="predicted"/>
<dbReference type="EMBL" id="KZ344998">
    <property type="protein sequence ID" value="PIO77434.1"/>
    <property type="molecule type" value="Genomic_DNA"/>
</dbReference>
<feature type="signal peptide" evidence="1">
    <location>
        <begin position="1"/>
        <end position="19"/>
    </location>
</feature>
<organism evidence="2 3">
    <name type="scientific">Teladorsagia circumcincta</name>
    <name type="common">Brown stomach worm</name>
    <name type="synonym">Ostertagia circumcincta</name>
    <dbReference type="NCBI Taxonomy" id="45464"/>
    <lineage>
        <taxon>Eukaryota</taxon>
        <taxon>Metazoa</taxon>
        <taxon>Ecdysozoa</taxon>
        <taxon>Nematoda</taxon>
        <taxon>Chromadorea</taxon>
        <taxon>Rhabditida</taxon>
        <taxon>Rhabditina</taxon>
        <taxon>Rhabditomorpha</taxon>
        <taxon>Strongyloidea</taxon>
        <taxon>Trichostrongylidae</taxon>
        <taxon>Teladorsagia</taxon>
    </lineage>
</organism>
<name>A0A2G9V4L4_TELCI</name>
<keyword evidence="1" id="KW-0732">Signal</keyword>
<evidence type="ECO:0000313" key="3">
    <source>
        <dbReference type="Proteomes" id="UP000230423"/>
    </source>
</evidence>
<keyword evidence="3" id="KW-1185">Reference proteome</keyword>
<dbReference type="OrthoDB" id="5872794at2759"/>
<evidence type="ECO:0000256" key="1">
    <source>
        <dbReference type="SAM" id="SignalP"/>
    </source>
</evidence>
<reference evidence="2 3" key="1">
    <citation type="submission" date="2015-09" db="EMBL/GenBank/DDBJ databases">
        <title>Draft genome of the parasitic nematode Teladorsagia circumcincta isolate WARC Sus (inbred).</title>
        <authorList>
            <person name="Mitreva M."/>
        </authorList>
    </citation>
    <scope>NUCLEOTIDE SEQUENCE [LARGE SCALE GENOMIC DNA]</scope>
    <source>
        <strain evidence="2 3">S</strain>
    </source>
</reference>
<evidence type="ECO:0000313" key="2">
    <source>
        <dbReference type="EMBL" id="PIO77434.1"/>
    </source>
</evidence>
<dbReference type="Proteomes" id="UP000230423">
    <property type="component" value="Unassembled WGS sequence"/>
</dbReference>
<dbReference type="AlphaFoldDB" id="A0A2G9V4L4"/>
<protein>
    <submittedName>
        <fullName evidence="2">Uncharacterized protein</fullName>
    </submittedName>
</protein>
<feature type="chain" id="PRO_5013668290" evidence="1">
    <location>
        <begin position="20"/>
        <end position="95"/>
    </location>
</feature>
<sequence length="95" mass="10798">MFFCFPSLIVLEIKAAITALTLKMAMNYTYALCLEAQGAKFTRTLSAGCRSDDELDYEDGLCDNCGEECNTLHTIDDVKLCYVCRVYYKYEMMIA</sequence>
<gene>
    <name evidence="2" type="ORF">TELCIR_00459</name>
</gene>
<accession>A0A2G9V4L4</accession>